<dbReference type="Gene3D" id="3.40.50.300">
    <property type="entry name" value="P-loop containing nucleotide triphosphate hydrolases"/>
    <property type="match status" value="1"/>
</dbReference>
<reference evidence="7 8" key="1">
    <citation type="submission" date="2017-08" db="EMBL/GenBank/DDBJ databases">
        <authorList>
            <person name="de Groot N.N."/>
        </authorList>
    </citation>
    <scope>NUCLEOTIDE SEQUENCE [LARGE SCALE GENOMIC DNA]</scope>
    <source>
        <strain evidence="7 8">USBA 78</strain>
    </source>
</reference>
<keyword evidence="7" id="KW-0347">Helicase</keyword>
<evidence type="ECO:0000256" key="3">
    <source>
        <dbReference type="ARBA" id="ARBA00022723"/>
    </source>
</evidence>
<name>A0A285TTV6_9PROT</name>
<dbReference type="CDD" id="cd17930">
    <property type="entry name" value="DEXHc_cas3"/>
    <property type="match status" value="1"/>
</dbReference>
<evidence type="ECO:0000259" key="6">
    <source>
        <dbReference type="PROSITE" id="PS51643"/>
    </source>
</evidence>
<proteinExistence type="inferred from homology"/>
<dbReference type="GO" id="GO:0046872">
    <property type="term" value="F:metal ion binding"/>
    <property type="evidence" value="ECO:0007669"/>
    <property type="project" value="UniProtKB-KW"/>
</dbReference>
<dbReference type="Proteomes" id="UP000219068">
    <property type="component" value="Unassembled WGS sequence"/>
</dbReference>
<dbReference type="InterPro" id="IPR038257">
    <property type="entry name" value="CRISPR-assoc_Cas3_HD_sf"/>
</dbReference>
<evidence type="ECO:0000256" key="5">
    <source>
        <dbReference type="ARBA" id="ARBA00023118"/>
    </source>
</evidence>
<dbReference type="Gene3D" id="1.10.3210.30">
    <property type="match status" value="1"/>
</dbReference>
<keyword evidence="7" id="KW-0540">Nuclease</keyword>
<dbReference type="NCBIfam" id="TIGR01596">
    <property type="entry name" value="cas3_HD"/>
    <property type="match status" value="1"/>
</dbReference>
<dbReference type="GO" id="GO:0016787">
    <property type="term" value="F:hydrolase activity"/>
    <property type="evidence" value="ECO:0007669"/>
    <property type="project" value="UniProtKB-KW"/>
</dbReference>
<feature type="domain" description="HD Cas3-type" evidence="6">
    <location>
        <begin position="26"/>
        <end position="225"/>
    </location>
</feature>
<dbReference type="CDD" id="cd09641">
    <property type="entry name" value="Cas3''_I"/>
    <property type="match status" value="1"/>
</dbReference>
<dbReference type="SMART" id="SM00487">
    <property type="entry name" value="DEXDc"/>
    <property type="match status" value="1"/>
</dbReference>
<dbReference type="InterPro" id="IPR014001">
    <property type="entry name" value="Helicase_ATP-bd"/>
</dbReference>
<dbReference type="SUPFAM" id="SSF52540">
    <property type="entry name" value="P-loop containing nucleoside triphosphate hydrolases"/>
    <property type="match status" value="1"/>
</dbReference>
<evidence type="ECO:0000313" key="7">
    <source>
        <dbReference type="EMBL" id="SOC27518.1"/>
    </source>
</evidence>
<accession>A0A285TTV6</accession>
<dbReference type="GO" id="GO:0051607">
    <property type="term" value="P:defense response to virus"/>
    <property type="evidence" value="ECO:0007669"/>
    <property type="project" value="UniProtKB-KW"/>
</dbReference>
<dbReference type="AlphaFoldDB" id="A0A285TTV6"/>
<evidence type="ECO:0000256" key="1">
    <source>
        <dbReference type="ARBA" id="ARBA00006847"/>
    </source>
</evidence>
<keyword evidence="7" id="KW-0547">Nucleotide-binding</keyword>
<dbReference type="RefSeq" id="WP_097052969.1">
    <property type="nucleotide sequence ID" value="NZ_OBMM01000005.1"/>
</dbReference>
<evidence type="ECO:0000313" key="8">
    <source>
        <dbReference type="Proteomes" id="UP000219068"/>
    </source>
</evidence>
<dbReference type="Pfam" id="PF18019">
    <property type="entry name" value="Cas3_HD"/>
    <property type="match status" value="1"/>
</dbReference>
<gene>
    <name evidence="7" type="ORF">SAMN05428964_105448</name>
</gene>
<keyword evidence="5" id="KW-0051">Antiviral defense</keyword>
<keyword evidence="7" id="KW-0255">Endonuclease</keyword>
<keyword evidence="4" id="KW-0378">Hydrolase</keyword>
<protein>
    <submittedName>
        <fullName evidence="7">CRISPR-associated endonuclease/helicase Cas3</fullName>
    </submittedName>
</protein>
<keyword evidence="3" id="KW-0479">Metal-binding</keyword>
<evidence type="ECO:0000256" key="4">
    <source>
        <dbReference type="ARBA" id="ARBA00022801"/>
    </source>
</evidence>
<sequence length="500" mass="55208">MPRSMLESPTSALFTEAIVPVCGKADANGVHHLAHHMADVAACFQEIIRLRVFSQILDAVAGRPLTATDHERLAVAAFLHDIGKICPGFQRKLWAYLPMPCVNLAKAPVSGHVREGVAIVGGALNHKLSENLQILRMQDWGISFSGILLSSLSHHGAPVAANDHYSPDWSPINEVGYDPLHAARDLGVAVQQWFPLAFESGGDDLPENAEFQHFVAGLIQLSDWLGSIKDYFEFRPDFEQDYYRCARSIAKRLVRDVGLDVAHLVEKLSPLLKFEGVFEGRLPRPVQQLIGTVPLDEQVVILESETGSGKTEAALWRWFLLFMAGKVDSLYFALPTRAAARQLHGRIHRMMKALFGDDAPQTVLAVPGYLKAGDVEGVALPDFKTRWDDDGHSDEKMRRGRWAAENCKRFLAATIAVGTVDQLMLGGMRVQHAHLRMSSAARSFVVIDEVHASDPYMTEIIAHFMSLHTKLGGHSLLMSATLGSAARVRWLTGTVNEHKI</sequence>
<dbReference type="InterPro" id="IPR027417">
    <property type="entry name" value="P-loop_NTPase"/>
</dbReference>
<evidence type="ECO:0000256" key="2">
    <source>
        <dbReference type="ARBA" id="ARBA00009046"/>
    </source>
</evidence>
<dbReference type="InterPro" id="IPR006483">
    <property type="entry name" value="CRISPR-assoc_Cas3_HD"/>
</dbReference>
<organism evidence="7 8">
    <name type="scientific">Thalassospira xiamenensis</name>
    <dbReference type="NCBI Taxonomy" id="220697"/>
    <lineage>
        <taxon>Bacteria</taxon>
        <taxon>Pseudomonadati</taxon>
        <taxon>Pseudomonadota</taxon>
        <taxon>Alphaproteobacteria</taxon>
        <taxon>Rhodospirillales</taxon>
        <taxon>Thalassospiraceae</taxon>
        <taxon>Thalassospira</taxon>
    </lineage>
</organism>
<dbReference type="GO" id="GO:0004519">
    <property type="term" value="F:endonuclease activity"/>
    <property type="evidence" value="ECO:0007669"/>
    <property type="project" value="UniProtKB-KW"/>
</dbReference>
<dbReference type="GO" id="GO:0004386">
    <property type="term" value="F:helicase activity"/>
    <property type="evidence" value="ECO:0007669"/>
    <property type="project" value="UniProtKB-KW"/>
</dbReference>
<keyword evidence="7" id="KW-0067">ATP-binding</keyword>
<dbReference type="EMBL" id="OBMM01000005">
    <property type="protein sequence ID" value="SOC27518.1"/>
    <property type="molecule type" value="Genomic_DNA"/>
</dbReference>
<comment type="similarity">
    <text evidence="2">In the central section; belongs to the CRISPR-associated helicase Cas3 family.</text>
</comment>
<comment type="similarity">
    <text evidence="1">In the N-terminal section; belongs to the CRISPR-associated nuclease Cas3-HD family.</text>
</comment>
<dbReference type="PROSITE" id="PS51643">
    <property type="entry name" value="HD_CAS3"/>
    <property type="match status" value="1"/>
</dbReference>